<keyword evidence="3" id="KW-1185">Reference proteome</keyword>
<dbReference type="AlphaFoldDB" id="A0A8H3FF40"/>
<evidence type="ECO:0000313" key="2">
    <source>
        <dbReference type="EMBL" id="CAF9923328.1"/>
    </source>
</evidence>
<organism evidence="2 3">
    <name type="scientific">Gomphillus americanus</name>
    <dbReference type="NCBI Taxonomy" id="1940652"/>
    <lineage>
        <taxon>Eukaryota</taxon>
        <taxon>Fungi</taxon>
        <taxon>Dikarya</taxon>
        <taxon>Ascomycota</taxon>
        <taxon>Pezizomycotina</taxon>
        <taxon>Lecanoromycetes</taxon>
        <taxon>OSLEUM clade</taxon>
        <taxon>Ostropomycetidae</taxon>
        <taxon>Ostropales</taxon>
        <taxon>Graphidaceae</taxon>
        <taxon>Gomphilloideae</taxon>
        <taxon>Gomphillus</taxon>
    </lineage>
</organism>
<gene>
    <name evidence="2" type="ORF">GOMPHAMPRED_002809</name>
</gene>
<dbReference type="EMBL" id="CAJPDQ010000019">
    <property type="protein sequence ID" value="CAF9923328.1"/>
    <property type="molecule type" value="Genomic_DNA"/>
</dbReference>
<name>A0A8H3FF40_9LECA</name>
<protein>
    <submittedName>
        <fullName evidence="2">Uncharacterized protein</fullName>
    </submittedName>
</protein>
<reference evidence="2" key="1">
    <citation type="submission" date="2021-03" db="EMBL/GenBank/DDBJ databases">
        <authorList>
            <person name="Tagirdzhanova G."/>
        </authorList>
    </citation>
    <scope>NUCLEOTIDE SEQUENCE</scope>
</reference>
<comment type="caution">
    <text evidence="2">The sequence shown here is derived from an EMBL/GenBank/DDBJ whole genome shotgun (WGS) entry which is preliminary data.</text>
</comment>
<keyword evidence="1" id="KW-1133">Transmembrane helix</keyword>
<evidence type="ECO:0000313" key="3">
    <source>
        <dbReference type="Proteomes" id="UP000664169"/>
    </source>
</evidence>
<accession>A0A8H3FF40</accession>
<evidence type="ECO:0000256" key="1">
    <source>
        <dbReference type="SAM" id="Phobius"/>
    </source>
</evidence>
<keyword evidence="1" id="KW-0812">Transmembrane</keyword>
<keyword evidence="1" id="KW-0472">Membrane</keyword>
<sequence length="68" mass="7385">MPVTDTTALAARGILEKRNNWAGNNPGVVVVFAIVFVVAVGLLYLFISKKLAARREAKERHAARHGAK</sequence>
<feature type="transmembrane region" description="Helical" evidence="1">
    <location>
        <begin position="27"/>
        <end position="47"/>
    </location>
</feature>
<dbReference type="Proteomes" id="UP000664169">
    <property type="component" value="Unassembled WGS sequence"/>
</dbReference>
<proteinExistence type="predicted"/>